<dbReference type="EMBL" id="BOPF01000009">
    <property type="protein sequence ID" value="GIJ46078.1"/>
    <property type="molecule type" value="Genomic_DNA"/>
</dbReference>
<proteinExistence type="predicted"/>
<dbReference type="Proteomes" id="UP000619260">
    <property type="component" value="Unassembled WGS sequence"/>
</dbReference>
<reference evidence="1" key="1">
    <citation type="submission" date="2021-01" db="EMBL/GenBank/DDBJ databases">
        <title>Whole genome shotgun sequence of Virgisporangium aliadipatigenens NBRC 105644.</title>
        <authorList>
            <person name="Komaki H."/>
            <person name="Tamura T."/>
        </authorList>
    </citation>
    <scope>NUCLEOTIDE SEQUENCE</scope>
    <source>
        <strain evidence="1">NBRC 105644</strain>
    </source>
</reference>
<name>A0A8J4DQT9_9ACTN</name>
<dbReference type="AlphaFoldDB" id="A0A8J4DQT9"/>
<evidence type="ECO:0000313" key="2">
    <source>
        <dbReference type="Proteomes" id="UP000619260"/>
    </source>
</evidence>
<keyword evidence="2" id="KW-1185">Reference proteome</keyword>
<sequence>MWIWIAVGAAVLAAAVVVLRRRSVRRRRVHPYYVTAKKLRITWPPGYAEHRPIRMVRRPDALFLIEEFASRAAALDFLRRCEIREERIYVIAENPEGNLGRDLIMIFEEADGAPVEIGERSPLPAPRHSDEDCARCGYPVIPGALPELDGAATVRVAVALDGMARDGSGFRCADCGALGCAWCYRAVPQRTDGSGHADPRCWLCGGRVDVLVE</sequence>
<protein>
    <submittedName>
        <fullName evidence="1">Uncharacterized protein</fullName>
    </submittedName>
</protein>
<gene>
    <name evidence="1" type="ORF">Val02_29640</name>
</gene>
<comment type="caution">
    <text evidence="1">The sequence shown here is derived from an EMBL/GenBank/DDBJ whole genome shotgun (WGS) entry which is preliminary data.</text>
</comment>
<organism evidence="1 2">
    <name type="scientific">Virgisporangium aliadipatigenens</name>
    <dbReference type="NCBI Taxonomy" id="741659"/>
    <lineage>
        <taxon>Bacteria</taxon>
        <taxon>Bacillati</taxon>
        <taxon>Actinomycetota</taxon>
        <taxon>Actinomycetes</taxon>
        <taxon>Micromonosporales</taxon>
        <taxon>Micromonosporaceae</taxon>
        <taxon>Virgisporangium</taxon>
    </lineage>
</organism>
<dbReference type="RefSeq" id="WP_203899613.1">
    <property type="nucleotide sequence ID" value="NZ_BOPF01000009.1"/>
</dbReference>
<accession>A0A8J4DQT9</accession>
<evidence type="ECO:0000313" key="1">
    <source>
        <dbReference type="EMBL" id="GIJ46078.1"/>
    </source>
</evidence>